<dbReference type="GO" id="GO:0008233">
    <property type="term" value="F:peptidase activity"/>
    <property type="evidence" value="ECO:0007669"/>
    <property type="project" value="UniProtKB-KW"/>
</dbReference>
<dbReference type="SMART" id="SM00060">
    <property type="entry name" value="FN3"/>
    <property type="match status" value="4"/>
</dbReference>
<keyword evidence="4" id="KW-0378">Hydrolase</keyword>
<proteinExistence type="predicted"/>
<dbReference type="CDD" id="cd00063">
    <property type="entry name" value="FN3"/>
    <property type="match status" value="1"/>
</dbReference>
<dbReference type="PANTHER" id="PTHR46708">
    <property type="entry name" value="TENASCIN"/>
    <property type="match status" value="1"/>
</dbReference>
<evidence type="ECO:0000259" key="3">
    <source>
        <dbReference type="PROSITE" id="PS50853"/>
    </source>
</evidence>
<accession>L9ZY12</accession>
<dbReference type="EMBL" id="AOIK01000008">
    <property type="protein sequence ID" value="ELY91209.1"/>
    <property type="molecule type" value="Genomic_DNA"/>
</dbReference>
<dbReference type="PROSITE" id="PS50853">
    <property type="entry name" value="FN3"/>
    <property type="match status" value="2"/>
</dbReference>
<dbReference type="InterPro" id="IPR036116">
    <property type="entry name" value="FN3_sf"/>
</dbReference>
<gene>
    <name evidence="4" type="ORF">C485_02369</name>
</gene>
<dbReference type="Proteomes" id="UP000011511">
    <property type="component" value="Unassembled WGS sequence"/>
</dbReference>
<comment type="caution">
    <text evidence="4">The sequence shown here is derived from an EMBL/GenBank/DDBJ whole genome shotgun (WGS) entry which is preliminary data.</text>
</comment>
<dbReference type="SUPFAM" id="SSF49265">
    <property type="entry name" value="Fibronectin type III"/>
    <property type="match status" value="2"/>
</dbReference>
<dbReference type="Gene3D" id="2.60.40.10">
    <property type="entry name" value="Immunoglobulins"/>
    <property type="match status" value="1"/>
</dbReference>
<dbReference type="PANTHER" id="PTHR46708:SF2">
    <property type="entry name" value="FIBRONECTIN TYPE-III DOMAIN-CONTAINING PROTEIN"/>
    <property type="match status" value="1"/>
</dbReference>
<feature type="region of interest" description="Disordered" evidence="2">
    <location>
        <begin position="442"/>
        <end position="462"/>
    </location>
</feature>
<dbReference type="InterPro" id="IPR050991">
    <property type="entry name" value="ECM_Regulatory_Proteins"/>
</dbReference>
<dbReference type="eggNOG" id="arCOG05978">
    <property type="taxonomic scope" value="Archaea"/>
</dbReference>
<reference evidence="4 5" key="1">
    <citation type="journal article" date="2014" name="PLoS Genet.">
        <title>Phylogenetically driven sequencing of extremely halophilic archaea reveals strategies for static and dynamic osmo-response.</title>
        <authorList>
            <person name="Becker E.A."/>
            <person name="Seitzer P.M."/>
            <person name="Tritt A."/>
            <person name="Larsen D."/>
            <person name="Krusor M."/>
            <person name="Yao A.I."/>
            <person name="Wu D."/>
            <person name="Madern D."/>
            <person name="Eisen J.A."/>
            <person name="Darling A.E."/>
            <person name="Facciotti M.T."/>
        </authorList>
    </citation>
    <scope>NUCLEOTIDE SEQUENCE [LARGE SCALE GENOMIC DNA]</scope>
    <source>
        <strain evidence="4 5">JCM 12890</strain>
    </source>
</reference>
<name>L9ZY12_NATA2</name>
<dbReference type="PATRIC" id="fig|1227494.3.peg.463"/>
<evidence type="ECO:0000256" key="1">
    <source>
        <dbReference type="ARBA" id="ARBA00022737"/>
    </source>
</evidence>
<evidence type="ECO:0000256" key="2">
    <source>
        <dbReference type="SAM" id="MobiDB-lite"/>
    </source>
</evidence>
<protein>
    <submittedName>
        <fullName evidence="4">Subtilisin-like serine protease</fullName>
    </submittedName>
</protein>
<evidence type="ECO:0000313" key="5">
    <source>
        <dbReference type="Proteomes" id="UP000011511"/>
    </source>
</evidence>
<feature type="domain" description="Fibronectin type-III" evidence="3">
    <location>
        <begin position="251"/>
        <end position="347"/>
    </location>
</feature>
<dbReference type="AlphaFoldDB" id="L9ZY12"/>
<keyword evidence="5" id="KW-1185">Reference proteome</keyword>
<evidence type="ECO:0000313" key="4">
    <source>
        <dbReference type="EMBL" id="ELY91209.1"/>
    </source>
</evidence>
<organism evidence="4 5">
    <name type="scientific">Natrinema altunense (strain JCM 12890 / CGMCC 1.3731 / AJ2)</name>
    <dbReference type="NCBI Taxonomy" id="1227494"/>
    <lineage>
        <taxon>Archaea</taxon>
        <taxon>Methanobacteriati</taxon>
        <taxon>Methanobacteriota</taxon>
        <taxon>Stenosarchaea group</taxon>
        <taxon>Halobacteria</taxon>
        <taxon>Halobacteriales</taxon>
        <taxon>Natrialbaceae</taxon>
        <taxon>Natrinema</taxon>
    </lineage>
</organism>
<dbReference type="InterPro" id="IPR003961">
    <property type="entry name" value="FN3_dom"/>
</dbReference>
<dbReference type="InterPro" id="IPR013783">
    <property type="entry name" value="Ig-like_fold"/>
</dbReference>
<keyword evidence="1" id="KW-0677">Repeat</keyword>
<keyword evidence="4" id="KW-0645">Protease</keyword>
<dbReference type="GO" id="GO:0006508">
    <property type="term" value="P:proteolysis"/>
    <property type="evidence" value="ECO:0007669"/>
    <property type="project" value="UniProtKB-KW"/>
</dbReference>
<feature type="domain" description="Fibronectin type-III" evidence="3">
    <location>
        <begin position="48"/>
        <end position="146"/>
    </location>
</feature>
<sequence length="545" mass="55649">MRTAIDSADVRTGSWTCLVAVLVLTAAVVPAMGTATAAAATDSATEGAPSVDTTWADVLNDSAVIVAGNLTALGDATNATVRFEYRQNDSSDAWSTTAAESTGSTGAFRADLTGLEPGTVYAYRAVAETAVGVDRGEARTIETPADRPEATTTGATAVGETEATLGTNVTDLGGEPSAEVWFSYSPTADSEPLSEWTETPTRTVNATGPATRQVTGLEPGTEYEFTSHVRTDREHGLSTGYERFTTASRFAVETGTATDVTETNATLTGEIVAVGDAATATARFEYRRLGTTDWMTTEAVDSGSAGRVRTTVDGLEPGTNYEFRIVGEAADGDSAVGAIETVETVADPVVETGSVVSVGEESATVAGELVALGGADAATVAIQYRNAGASTWHETDGETLPASGTFDASLTGLASGTDYEYRAVVRADGVTETGATATLTTDAATHEPTVDALSGSDNSSPNPHADLAVDWQVSDADGDLSSVAVTIRDGNGRVVASETASVAGESADGSLTETVKHGAGTEYDVALTVTDETGATAMDRTTIAA</sequence>
<dbReference type="RefSeq" id="WP_007107865.1">
    <property type="nucleotide sequence ID" value="NZ_AOIK01000008.1"/>
</dbReference>